<name>A0A1M5K3S6_9FLAO</name>
<dbReference type="EMBL" id="FQWL01000002">
    <property type="protein sequence ID" value="SHG47414.1"/>
    <property type="molecule type" value="Genomic_DNA"/>
</dbReference>
<dbReference type="GO" id="GO:0008234">
    <property type="term" value="F:cysteine-type peptidase activity"/>
    <property type="evidence" value="ECO:0007669"/>
    <property type="project" value="UniProtKB-KW"/>
</dbReference>
<keyword evidence="4" id="KW-0788">Thiol protease</keyword>
<evidence type="ECO:0000256" key="4">
    <source>
        <dbReference type="ARBA" id="ARBA00022807"/>
    </source>
</evidence>
<evidence type="ECO:0000313" key="6">
    <source>
        <dbReference type="EMBL" id="SHG47414.1"/>
    </source>
</evidence>
<dbReference type="PROSITE" id="PS51935">
    <property type="entry name" value="NLPC_P60"/>
    <property type="match status" value="1"/>
</dbReference>
<dbReference type="GO" id="GO:0006508">
    <property type="term" value="P:proteolysis"/>
    <property type="evidence" value="ECO:0007669"/>
    <property type="project" value="UniProtKB-KW"/>
</dbReference>
<accession>A0A1M5K3S6</accession>
<dbReference type="SUPFAM" id="SSF54001">
    <property type="entry name" value="Cysteine proteinases"/>
    <property type="match status" value="1"/>
</dbReference>
<dbReference type="PROSITE" id="PS51257">
    <property type="entry name" value="PROKAR_LIPOPROTEIN"/>
    <property type="match status" value="1"/>
</dbReference>
<protein>
    <submittedName>
        <fullName evidence="6">NlpC/P60 family protein</fullName>
    </submittedName>
</protein>
<keyword evidence="2" id="KW-0645">Protease</keyword>
<evidence type="ECO:0000313" key="7">
    <source>
        <dbReference type="Proteomes" id="UP000184532"/>
    </source>
</evidence>
<dbReference type="Proteomes" id="UP000184532">
    <property type="component" value="Unassembled WGS sequence"/>
</dbReference>
<dbReference type="Pfam" id="PF00877">
    <property type="entry name" value="NLPC_P60"/>
    <property type="match status" value="1"/>
</dbReference>
<evidence type="ECO:0000256" key="2">
    <source>
        <dbReference type="ARBA" id="ARBA00022670"/>
    </source>
</evidence>
<dbReference type="Gene3D" id="3.90.1720.10">
    <property type="entry name" value="endopeptidase domain like (from Nostoc punctiforme)"/>
    <property type="match status" value="1"/>
</dbReference>
<dbReference type="PANTHER" id="PTHR47053:SF1">
    <property type="entry name" value="MUREIN DD-ENDOPEPTIDASE MEPH-RELATED"/>
    <property type="match status" value="1"/>
</dbReference>
<dbReference type="RefSeq" id="WP_073177660.1">
    <property type="nucleotide sequence ID" value="NZ_FQWL01000002.1"/>
</dbReference>
<dbReference type="AlphaFoldDB" id="A0A1M5K3S6"/>
<dbReference type="STRING" id="570519.SAMN04488116_1367"/>
<dbReference type="InterPro" id="IPR038765">
    <property type="entry name" value="Papain-like_cys_pep_sf"/>
</dbReference>
<dbReference type="OrthoDB" id="9807055at2"/>
<keyword evidence="3" id="KW-0378">Hydrolase</keyword>
<comment type="similarity">
    <text evidence="1">Belongs to the peptidase C40 family.</text>
</comment>
<organism evidence="6 7">
    <name type="scientific">Flagellimonas flava</name>
    <dbReference type="NCBI Taxonomy" id="570519"/>
    <lineage>
        <taxon>Bacteria</taxon>
        <taxon>Pseudomonadati</taxon>
        <taxon>Bacteroidota</taxon>
        <taxon>Flavobacteriia</taxon>
        <taxon>Flavobacteriales</taxon>
        <taxon>Flavobacteriaceae</taxon>
        <taxon>Flagellimonas</taxon>
    </lineage>
</organism>
<evidence type="ECO:0000259" key="5">
    <source>
        <dbReference type="PROSITE" id="PS51935"/>
    </source>
</evidence>
<dbReference type="InterPro" id="IPR000064">
    <property type="entry name" value="NLP_P60_dom"/>
</dbReference>
<reference evidence="7" key="1">
    <citation type="submission" date="2016-11" db="EMBL/GenBank/DDBJ databases">
        <authorList>
            <person name="Varghese N."/>
            <person name="Submissions S."/>
        </authorList>
    </citation>
    <scope>NUCLEOTIDE SEQUENCE [LARGE SCALE GENOMIC DNA]</scope>
    <source>
        <strain evidence="7">DSM 22638</strain>
    </source>
</reference>
<sequence length="181" mass="20576">MLRKALYFLALLVLFGCGAKKKRTYSKTRTVTVEASKEEPVVPEEPSRKEKRKNLKAESVVETAMAFSGTRYRFGGTTKKGMDCSGLVFVSLQENDIEFPRVSYQMAERGKRIKVKQVQKGDLLFFKTGKNRKRINHVGLVVDVKGDDIKFIHSTSSRGVIVSSLREGYWNYAFVRATRIL</sequence>
<dbReference type="PANTHER" id="PTHR47053">
    <property type="entry name" value="MUREIN DD-ENDOPEPTIDASE MEPH-RELATED"/>
    <property type="match status" value="1"/>
</dbReference>
<proteinExistence type="inferred from homology"/>
<gene>
    <name evidence="6" type="ORF">SAMN04488116_1367</name>
</gene>
<keyword evidence="7" id="KW-1185">Reference proteome</keyword>
<evidence type="ECO:0000256" key="3">
    <source>
        <dbReference type="ARBA" id="ARBA00022801"/>
    </source>
</evidence>
<evidence type="ECO:0000256" key="1">
    <source>
        <dbReference type="ARBA" id="ARBA00007074"/>
    </source>
</evidence>
<feature type="domain" description="NlpC/P60" evidence="5">
    <location>
        <begin position="54"/>
        <end position="181"/>
    </location>
</feature>
<dbReference type="InterPro" id="IPR051202">
    <property type="entry name" value="Peptidase_C40"/>
</dbReference>